<dbReference type="InterPro" id="IPR051916">
    <property type="entry name" value="GPI-anchor_lipid_remodeler"/>
</dbReference>
<evidence type="ECO:0000259" key="1">
    <source>
        <dbReference type="Pfam" id="PF03372"/>
    </source>
</evidence>
<keyword evidence="3" id="KW-1185">Reference proteome</keyword>
<dbReference type="InterPro" id="IPR036691">
    <property type="entry name" value="Endo/exonu/phosph_ase_sf"/>
</dbReference>
<evidence type="ECO:0000313" key="3">
    <source>
        <dbReference type="Proteomes" id="UP000315636"/>
    </source>
</evidence>
<dbReference type="GO" id="GO:0016020">
    <property type="term" value="C:membrane"/>
    <property type="evidence" value="ECO:0007669"/>
    <property type="project" value="GOC"/>
</dbReference>
<dbReference type="Proteomes" id="UP000315636">
    <property type="component" value="Unassembled WGS sequence"/>
</dbReference>
<dbReference type="GO" id="GO:0006506">
    <property type="term" value="P:GPI anchor biosynthetic process"/>
    <property type="evidence" value="ECO:0007669"/>
    <property type="project" value="TreeGrafter"/>
</dbReference>
<sequence length="237" mass="26927">MKVMVYNIRHGLGCDLRVDLVRIAHVIERERPDLVGLNEVDVRFHRRSHFEDQLSFLAKRLGMKQAFGPSIQKSTDTNAFRGYGNGLLVKGIICSTKNIQVNIRGEESRALLVTDVIPHGMDQRLRVVVTHLGFTPWIRKRQTEQLLKQCDVDVPMVAMGDWNVTPGRSSVTRLFPVLKDVLKQSDVDAPTYPCPSPRKRIDYIFCTRHFHVQDAHVLNTPGCPSDHLPVTCRLALI</sequence>
<accession>A0A521BST2</accession>
<dbReference type="AlphaFoldDB" id="A0A521BST2"/>
<gene>
    <name evidence="2" type="ORF">SAMN06264849_102371</name>
</gene>
<reference evidence="2 3" key="1">
    <citation type="submission" date="2017-05" db="EMBL/GenBank/DDBJ databases">
        <authorList>
            <person name="Varghese N."/>
            <person name="Submissions S."/>
        </authorList>
    </citation>
    <scope>NUCLEOTIDE SEQUENCE [LARGE SCALE GENOMIC DNA]</scope>
    <source>
        <strain evidence="2 3">DSM 45474</strain>
    </source>
</reference>
<name>A0A521BST2_9BACL</name>
<evidence type="ECO:0000313" key="2">
    <source>
        <dbReference type="EMBL" id="SMO50115.1"/>
    </source>
</evidence>
<keyword evidence="2" id="KW-0540">Nuclease</keyword>
<organism evidence="2 3">
    <name type="scientific">Melghirimyces algeriensis</name>
    <dbReference type="NCBI Taxonomy" id="910412"/>
    <lineage>
        <taxon>Bacteria</taxon>
        <taxon>Bacillati</taxon>
        <taxon>Bacillota</taxon>
        <taxon>Bacilli</taxon>
        <taxon>Bacillales</taxon>
        <taxon>Thermoactinomycetaceae</taxon>
        <taxon>Melghirimyces</taxon>
    </lineage>
</organism>
<dbReference type="EMBL" id="FXTI01000002">
    <property type="protein sequence ID" value="SMO50115.1"/>
    <property type="molecule type" value="Genomic_DNA"/>
</dbReference>
<dbReference type="OrthoDB" id="155529at2"/>
<dbReference type="Pfam" id="PF03372">
    <property type="entry name" value="Exo_endo_phos"/>
    <property type="match status" value="1"/>
</dbReference>
<dbReference type="InterPro" id="IPR005135">
    <property type="entry name" value="Endo/exonuclease/phosphatase"/>
</dbReference>
<dbReference type="PANTHER" id="PTHR14859:SF15">
    <property type="entry name" value="ENDONUCLEASE_EXONUCLEASE_PHOSPHATASE DOMAIN-CONTAINING PROTEIN"/>
    <property type="match status" value="1"/>
</dbReference>
<dbReference type="PANTHER" id="PTHR14859">
    <property type="entry name" value="CALCOFLUOR WHITE HYPERSENSITIVE PROTEIN PRECURSOR"/>
    <property type="match status" value="1"/>
</dbReference>
<proteinExistence type="predicted"/>
<keyword evidence="2" id="KW-0255">Endonuclease</keyword>
<dbReference type="GO" id="GO:0004527">
    <property type="term" value="F:exonuclease activity"/>
    <property type="evidence" value="ECO:0007669"/>
    <property type="project" value="UniProtKB-KW"/>
</dbReference>
<dbReference type="GO" id="GO:0004519">
    <property type="term" value="F:endonuclease activity"/>
    <property type="evidence" value="ECO:0007669"/>
    <property type="project" value="UniProtKB-KW"/>
</dbReference>
<dbReference type="SUPFAM" id="SSF56219">
    <property type="entry name" value="DNase I-like"/>
    <property type="match status" value="1"/>
</dbReference>
<keyword evidence="2" id="KW-0269">Exonuclease</keyword>
<dbReference type="Gene3D" id="3.60.10.10">
    <property type="entry name" value="Endonuclease/exonuclease/phosphatase"/>
    <property type="match status" value="1"/>
</dbReference>
<keyword evidence="2" id="KW-0378">Hydrolase</keyword>
<feature type="domain" description="Endonuclease/exonuclease/phosphatase" evidence="1">
    <location>
        <begin position="4"/>
        <end position="227"/>
    </location>
</feature>
<protein>
    <submittedName>
        <fullName evidence="2">Metal-dependent hydrolase, endonuclease/exonuclease/phosphatase family</fullName>
    </submittedName>
</protein>